<keyword evidence="3" id="KW-1185">Reference proteome</keyword>
<evidence type="ECO:0000313" key="2">
    <source>
        <dbReference type="EMBL" id="AJP73897.1"/>
    </source>
</evidence>
<feature type="transmembrane region" description="Helical" evidence="1">
    <location>
        <begin position="142"/>
        <end position="163"/>
    </location>
</feature>
<evidence type="ECO:0008006" key="4">
    <source>
        <dbReference type="Google" id="ProtNLM"/>
    </source>
</evidence>
<feature type="transmembrane region" description="Helical" evidence="1">
    <location>
        <begin position="84"/>
        <end position="104"/>
    </location>
</feature>
<keyword evidence="1" id="KW-0472">Membrane</keyword>
<dbReference type="AlphaFoldDB" id="A0A7U4JBX0"/>
<protein>
    <recommendedName>
        <fullName evidence="4">Acyltransferase</fullName>
    </recommendedName>
</protein>
<dbReference type="Proteomes" id="UP000032300">
    <property type="component" value="Chromosome"/>
</dbReference>
<feature type="transmembrane region" description="Helical" evidence="1">
    <location>
        <begin position="116"/>
        <end position="136"/>
    </location>
</feature>
<evidence type="ECO:0000256" key="1">
    <source>
        <dbReference type="SAM" id="Phobius"/>
    </source>
</evidence>
<proteinExistence type="predicted"/>
<accession>A0A7U4JBX0</accession>
<organism evidence="2 3">
    <name type="scientific">Sphingomonas hengshuiensis</name>
    <dbReference type="NCBI Taxonomy" id="1609977"/>
    <lineage>
        <taxon>Bacteria</taxon>
        <taxon>Pseudomonadati</taxon>
        <taxon>Pseudomonadota</taxon>
        <taxon>Alphaproteobacteria</taxon>
        <taxon>Sphingomonadales</taxon>
        <taxon>Sphingomonadaceae</taxon>
        <taxon>Sphingomonas</taxon>
    </lineage>
</organism>
<name>A0A7U4JBX0_9SPHN</name>
<reference evidence="2 3" key="2">
    <citation type="submission" date="2015-02" db="EMBL/GenBank/DDBJ databases">
        <title>The complete genome of Sphingomonas hengshuiensis sp. WHSC-8 isolated from soil of Hengshui Lake.</title>
        <authorList>
            <person name="Wei S."/>
            <person name="Guo J."/>
            <person name="Su C."/>
            <person name="Wu R."/>
            <person name="Zhang Z."/>
            <person name="Liang K."/>
            <person name="Li H."/>
            <person name="Wang T."/>
            <person name="Liu H."/>
            <person name="Zhang C."/>
            <person name="Li Z."/>
            <person name="Wang Q."/>
            <person name="Meng J."/>
        </authorList>
    </citation>
    <scope>NUCLEOTIDE SEQUENCE [LARGE SCALE GENOMIC DNA]</scope>
    <source>
        <strain evidence="2 3">WHSC-8</strain>
    </source>
</reference>
<dbReference type="EMBL" id="CP010836">
    <property type="protein sequence ID" value="AJP73897.1"/>
    <property type="molecule type" value="Genomic_DNA"/>
</dbReference>
<dbReference type="KEGG" id="sphi:TS85_21995"/>
<gene>
    <name evidence="2" type="ORF">TS85_21995</name>
</gene>
<dbReference type="OrthoDB" id="9767863at2"/>
<dbReference type="RefSeq" id="WP_044335095.1">
    <property type="nucleotide sequence ID" value="NZ_CP010836.1"/>
</dbReference>
<sequence>MSASDRPVLPAHPASPALDAAVRRPRVQSLGAAYTAAGNHAPGFDTLRIAAAGAVVFHHAMALQHDIVRDDYLRTFSHGYTTQGFLDVSVFFSLSGYLVAPGLVRWPWSRPLARADASFGIYLLHGPVIVLILAYYRPESFVTLFLLAIAITIPIALASWFWLEAPALRHKGAPAEWVRKLARAVPRGSR</sequence>
<keyword evidence="1" id="KW-1133">Transmembrane helix</keyword>
<evidence type="ECO:0000313" key="3">
    <source>
        <dbReference type="Proteomes" id="UP000032300"/>
    </source>
</evidence>
<keyword evidence="1" id="KW-0812">Transmembrane</keyword>
<reference evidence="2 3" key="1">
    <citation type="journal article" date="2015" name="Int. J. Syst. Evol. Microbiol.">
        <title>Sphingomonas hengshuiensis sp. nov., isolated from lake wetland.</title>
        <authorList>
            <person name="Wei S."/>
            <person name="Wang T."/>
            <person name="Liu H."/>
            <person name="Zhang C."/>
            <person name="Guo J."/>
            <person name="Wang Q."/>
            <person name="Liang K."/>
            <person name="Zhang Z."/>
        </authorList>
    </citation>
    <scope>NUCLEOTIDE SEQUENCE [LARGE SCALE GENOMIC DNA]</scope>
    <source>
        <strain evidence="2 3">WHSC-8</strain>
    </source>
</reference>